<gene>
    <name evidence="2" type="ORF">CGLY_02105</name>
</gene>
<dbReference type="Proteomes" id="UP000023703">
    <property type="component" value="Chromosome"/>
</dbReference>
<reference evidence="2 3" key="1">
    <citation type="journal article" date="2015" name="Int. J. Syst. Evol. Microbiol.">
        <title>Revisiting Corynebacterium glyciniphilum (ex Kubota et al., 1972) sp. nov., nom. rev., isolated from putrefied banana.</title>
        <authorList>
            <person name="Al-Dilaimi A."/>
            <person name="Bednarz H."/>
            <person name="Lomker A."/>
            <person name="Niehaus K."/>
            <person name="Kalinowski J."/>
            <person name="Ruckert C."/>
        </authorList>
    </citation>
    <scope>NUCLEOTIDE SEQUENCE [LARGE SCALE GENOMIC DNA]</scope>
    <source>
        <strain evidence="2">AJ 3170</strain>
    </source>
</reference>
<protein>
    <submittedName>
        <fullName evidence="2">Uncharacterized protein</fullName>
    </submittedName>
</protein>
<name>X5DNK7_9CORY</name>
<evidence type="ECO:0000313" key="3">
    <source>
        <dbReference type="Proteomes" id="UP000023703"/>
    </source>
</evidence>
<organism evidence="2 3">
    <name type="scientific">Corynebacterium glyciniphilum AJ 3170</name>
    <dbReference type="NCBI Taxonomy" id="1404245"/>
    <lineage>
        <taxon>Bacteria</taxon>
        <taxon>Bacillati</taxon>
        <taxon>Actinomycetota</taxon>
        <taxon>Actinomycetes</taxon>
        <taxon>Mycobacteriales</taxon>
        <taxon>Corynebacteriaceae</taxon>
        <taxon>Corynebacterium</taxon>
    </lineage>
</organism>
<proteinExistence type="predicted"/>
<accession>X5DNK7</accession>
<feature type="region of interest" description="Disordered" evidence="1">
    <location>
        <begin position="15"/>
        <end position="47"/>
    </location>
</feature>
<dbReference type="EMBL" id="CP006842">
    <property type="protein sequence ID" value="AHW62869.1"/>
    <property type="molecule type" value="Genomic_DNA"/>
</dbReference>
<dbReference type="AlphaFoldDB" id="X5DNK7"/>
<dbReference type="KEGG" id="cgy:CGLY_02105"/>
<sequence>MHAFRPESVHRMVPIFRGSSVPRTERGPVSDHPATPDAPRGLDLPDPSAAFQELLNKYGASGLMEETRELFRTDGITSIDIFPSQLLKREIARTVELNAVALLDTCTRSRTRTLPKPTWR</sequence>
<keyword evidence="3" id="KW-1185">Reference proteome</keyword>
<evidence type="ECO:0000313" key="2">
    <source>
        <dbReference type="EMBL" id="AHW62869.1"/>
    </source>
</evidence>
<dbReference type="STRING" id="1404245.CGLY_02105"/>
<dbReference type="HOGENOM" id="CLU_2045745_0_0_11"/>
<evidence type="ECO:0000256" key="1">
    <source>
        <dbReference type="SAM" id="MobiDB-lite"/>
    </source>
</evidence>